<dbReference type="Gene3D" id="3.30.160.710">
    <property type="match status" value="7"/>
</dbReference>
<dbReference type="PANTHER" id="PTHR36220:SF1">
    <property type="entry name" value="GAMMA TUBULIN COMPLEX COMPONENT C-TERMINAL DOMAIN-CONTAINING PROTEIN"/>
    <property type="match status" value="1"/>
</dbReference>
<sequence>MSIYRTPDQRVVIQRARRFTSWQIALRTGVAGLAFITAQTAWANPGGGNVVAGNATISGQGTDRVRIDQSSDRVIINWDNFSIGAGQAVDFRQPGARSIALNRVTGPEISQIMGELTANGQIYLINGNGIVFGKDARVDVAGLVATSADIGNDAFMSGGSLRFGTPGRSGAKVVNYGTITVRDAGIAAFVAPQVANDGIITAHMGKIAFGGAQAFTLDLHGDNLIRFQVGDAVTKLDDKGALVDIGGGVVDARGGTLLITASAARDLVNQSVRIGTPQASSMQVGTDGRVSLVAAKVTITAPSEVQVGKNVAMDLSSGTNAAVTGGRPQKGGTTSNIGWANVLDGDVSTAPGIAMATSGTGGTLTINAARTILDGTINLDGGKTGGTAHITGSDFLSFGSILSASGAEAGGNIQLDAGGFSLAGRITVNAGLGKGGNVDIHTTRRAIDTGDAFIDASGLHGGSIRYTSDQQIISSGKFRASGSHGFGGLIDVSAARLDLFSAQFYAQGGIRGGRVRLGGEFQGGKALSVDELINARTLVATDSVVVDVSAIGMRGNGGEIVLWSDEKTTFLGTAISRGGMVGGLGGQIEISGKDTLVYRGTVATARDGQRGGKLLLDPKNIIIADASNAPSQYALVLQAFSSSFPGFAAPGTGLESGDEFGTSVSLDGNRLAVGAPLDDGASGSLIAAGAVYLFTFADTGFASPVLSAIIGSGYSGGKNISVSQLQGDDRFGQSVSLSGTRLAVGAPFGNGANDFVPNAGEVYLFSFADLEFNAGTVAGILGTGFSGPASLNVSRLDANDAFGGSVSLNGNRIAVGAQQDDGIADDVISAGAVYLFTFADAAFNSPVLEAIIGNGYTGGKNVSIALDVADNFGSAVALSGFGLGVGAYGDGGQGNSGSDYGAAYLFSFASADFTSAALQSTLGFGYTGPNDLDMVDLGAGDRFGESLGLIGSESFAVLAPGDDGFFDGAPDTGAAYLFNFSDAFFQGPSLTARIGADYGSLGGRNLSLNGLNAGETLSSLALDFNAMVLGSSSDTGRSGTSIDAGAVYLLTFDGSNFNNGRLAATLGVGYADVGGLSLLGTGLRQGTGFGSSVSLDGNRMAVGAQFDNGAGDDKFDVGAVYLFSFGDSQFSAPVLQSIIGSGYSGGKNLSLDRLAANDQFGTSVSLDGLRLAVGAPRDDGLNDTSTDAGAVYLFTFAGPAFENPNLARVLDFGSITGGPIAAAGAMLGSGVSLQDDFLAVGAAGDPGSSGSQIDVGAVHIFNMLASDFSVTPERLVSIGAGLDVDVAGLEDFDAFGTSVSLDGLQLAVGAPGDGGALSPVSDAGAVYLFTFGSNYSGGSLAATIGADYGMGNDFDPGVSSFDAFGVSVSLRGLQLAVGASGDSGADDMLNRAGAVYLFTFANPGFSGLLQTTRIGSGYAGTGDYALNLLGQESGFEFGSAVSLDGGRLVVGAVGDAGRNSSAINSGAVYLFTFSSPELLFLPRLVDVLGAGYSGFNNYSVPGLRAEAIHQFGTSVALDGLRLAVGAPEDMGADLLASVGAVYLFSFATEAFDAPVLEAIVGSGYSGGKNVAVASLDAGDRFGEAVALRDNRLAVGAPQDDGLANAVTNSGAVYLFTFSDAFFSGGTLQGRIGADYVGANDLSLGNINTGDAFGASLALDGTRLAVGASLDDGDEDSLLDAGAVYLFSFAGPQFAGGALEGIVGAGYAGGNNVSVANLAGGNGDAFGAAVALQGTRLIVGAPFDDGAGDAIGDSGAAYIVDFADLGFTGGTVSTIIGNGYTGMNDIDLTEIEASDHFGSSVSIDGSGLAVGAAQDGGTGNLVPLSGAVYLFSDRFGPFELRWRIGAGYGGFGDLSVGGLRAGDRFGSAVALDGNRLVVGSPEDTGVNATSSGLGAVRLFTSADSDFESLGLAGTMGSGYGPQQNLSVGPASGAGLGSAVSLHGTQLAIGAPGDSGFGNSGPNLGAVFLITFADESFGSPQLRGTIGQGYTGAGNFDVGGLDVGDFFGSAVSIDGQRLAIGAPGDDGANDDRIDSGAVYLFTFADAAFSSPVLEARMGADYTGSKNIDIANLEAEDQFGSSVALMGNQLAVGAQQDDGNGNSAIDSGAVYLYTFANAVFNDGTLQAIAGAGYIGGQNYAVANLEAGDGFGSAVALSADGFRLAVGAYLDDGDGNSIADSGAVYLLGFDNTAFASPTLIGTIGSGYTAGANDFAVASLGSGNRFGTSLGLSGAQLVVGAPGDAGFSGGGLDVGAAYLFGFTTAALDGASLFRRITAGSPDAAFLSIDGLNVDGNRLGTGVAIDGSRMVIGAAGNAGNTDGELVGAAYLFTFSGAVFDGLAQVGTIGSGYAAGSATSLAANGIAENERFGASVSLDGQRLAIGSSHDSGASNLNPFSGAVYLFTFADPDFASPVLESVIGSGYSGGKNLSVANLERDDLFGVSVSLDGSVLAVGAMGDDGAGNIAPDSGAVYLFNFADPNFSAPALQATIGRGYAGAFDLDPGMSSEDLFGHSVALDGTRLAVGAPGDDGFAGDREDSGAVYLFNFAGAFPSTISPIGIIGAGYTGLGDIDVPNLEMGDAFGTSVALDGRALVAGAPFDDGAVPGIFFNMGAVYTFTFADDLLGGGTLRSTIGFGYTGSDDLDLGTLDGGDWFGEGVSLNGNRLAVGAQRDDGAGNNFSDTGAVYLFGFANSEFAAPTQQAIIGAGYSGGNNIALPLGAFDNFGVSVSLDGDRLVAGSTGDDGALNSKFNAGAVYLFSFADSAFSGGMLGGVLGAGYRTISGLELASPPTASSVQVGTGDAFGQSVSLDGNRLAIGAPGDDGVIDGLTDAGAVYLFSFADLSFGGATLEAIVGHGYVGGKNLWPLAVEAGDSFGSAVSLDGNQLAVGAPNDAGISNTQGGAGAVYLFSFADSLFGGGMLEAVLGIDYGGGKNIAIAGLDPGDQFGASVSLNTGRLAVGAPGDDGAANGAAETGAVYLFTFANARFGGGAIASTIGAGYSGGLNVTVALDDFDNFGSAVALDSTRLAIGAPRDAGSANNFASPGAVYLFTFDDLGFGSAVQRGIVGAGYTGAGDLDTTGSVTSFGDGGLFGNALALDGTRLVVGAPGFTSNATSPVGAGAVYLLTFADTNLSLPAIVDVLGTESGGFGTTSDLGLNLEAGDGFGTAVSLDGDRLVAGAGGDDGFGNTASNSGGIYLLTFADTDFNGGELRGNLGAGYTRGVSTPVGGVQGLDAFGWALSLDGTRLAVGAPQDRGANGQGFAGAVYLFTFANLDFDAPMLEGVLGEGYVGGKNLDVPGLAPGGAFGGAVSLDGNRLAVGASNLNGGSVFLFTFADAAFSTPALASFIGAGADGPNELASPAAMGDVFGYSVALDGNRLAVGAPLDDGAGNSLPDSGAVYLFSFADSVFTDPALDAVIGAGYIGGKNVDVGALDAEDHFGTSVSLQGLRLVVGAELDDGFGNVDFNTGAAYLFAMSAPDFSSVALAGTIGRAYTGAADLNISRLQSDDWFGRSVSLDGDRLAIGAINDSGLSETFASSGAVYLVGFADASFGGPALLSILGRGYDEANDVDVSSLETFDGFGNGVSLDTGRLVVGAPRDDGPENTVAGSGATYFFNLTGSAGDTSALGFGDAPGADVTISASDLAALLSSGTAVELQANNDITVSNAIAVNNIFGNGGALTFRAGRSIFINAAITTDSGNFTAFANDFAASGVVDAFRDPGDAVISFGTEGRITTGSAMVDLAILTGDDKTFSTSGGISVGSISARSISIRNLGVSGNRAVTINAGALLTAATAGDAILIESDVFTNNAGAMAFNLVGGGRFLIYSDDYEVIDRGGLVGNNLYNNVSASGFAGNLFIFARQPVLTFTADDATRTYGEAAPAYSFQLAGLVNGDSESYAFSGAPNLFDFASGNAGVDSIFIDQGSLLSDVGYGFDFVGGALTTLRALLTARADDQTREYGTANPAFTVTYSGFVNGDDESVILFAPSIGTIADITSDAGSYAIDLGDAFADNYEFDYIPGTLTITKALLSVTADDAIREYGLADPTFTGSITGFRNGDDDGVVSGLVYGSSALITSDAGLYSITGAGANATNYDFAYVPGTLTITKALLTVTADDATREYGLADPSFTGSIAGLRNGDDASVISGLAFGSTAVLSSGIGTYAITGLGASATNYDFSYVPGTLTITRALLTVTADDAAREYGLANPALTGTISGLRAGDTASVVSGLVYDTVASIGSDVGAYTITGSGGAAANYDFSYVPGTLTITRAQLTVTADDATREYGLANPAFTSTITGLRNGDTSAVVSGLVLSTPATIASGVGTYGIDVSGGSALNYDFAYAPGTLAITPALLTVSIDDKTRIYGGVNPTLTASITGFRNGDTDAVVSGLRLRTVAISRSNVGDYLITGSGANAANYRFDYVPGTLTITKALLQVRVNNASREYGLDNPAFTAMITGFRNGDNANVVSGLAFGTPATIGSDVGNYAITASGASALNYDFVYTPGRLLIDQARLLVTANSLVIQQGSGDPVLTVSYSGLRNGDTGDTGDVVTGLVLRSTGGGTSSPGQYIINASRGTARNYQITYRPGVMTVLPPIVPPAQDPPVGGAIPPAANPPAPPPPGPTPPSDTPPAPPPPGGGTAVADPGTGTSTGQTGSATTPQTPTPGAVITMPGQGMVNIPVSPDNISLLPLLQGMSAPLPVLVAPELRPTDPVPAGEPSRGDGQRTGCAYISLCSGAPQPLWTFQPAQ</sequence>
<feature type="compositionally biased region" description="Low complexity" evidence="4">
    <location>
        <begin position="4628"/>
        <end position="4654"/>
    </location>
</feature>
<dbReference type="Gene3D" id="2.130.10.130">
    <property type="entry name" value="Integrin alpha, N-terminal"/>
    <property type="match status" value="5"/>
</dbReference>
<dbReference type="Pfam" id="PF14312">
    <property type="entry name" value="FG-GAP_2"/>
    <property type="match status" value="30"/>
</dbReference>
<evidence type="ECO:0000256" key="1">
    <source>
        <dbReference type="ARBA" id="ARBA00022729"/>
    </source>
</evidence>
<evidence type="ECO:0000313" key="8">
    <source>
        <dbReference type="Proteomes" id="UP000614261"/>
    </source>
</evidence>
<feature type="signal peptide" evidence="5">
    <location>
        <begin position="1"/>
        <end position="43"/>
    </location>
</feature>
<dbReference type="InterPro" id="IPR012334">
    <property type="entry name" value="Pectin_lyas_fold"/>
</dbReference>
<evidence type="ECO:0000256" key="5">
    <source>
        <dbReference type="SAM" id="SignalP"/>
    </source>
</evidence>
<dbReference type="RefSeq" id="WP_188512647.1">
    <property type="nucleotide sequence ID" value="NZ_BMGD01000001.1"/>
</dbReference>
<dbReference type="SMART" id="SM00912">
    <property type="entry name" value="Haemagg_act"/>
    <property type="match status" value="1"/>
</dbReference>
<feature type="domain" description="Filamentous haemagglutinin FhaB/tRNA nuclease CdiA-like TPS" evidence="6">
    <location>
        <begin position="41"/>
        <end position="154"/>
    </location>
</feature>
<evidence type="ECO:0000256" key="4">
    <source>
        <dbReference type="SAM" id="MobiDB-lite"/>
    </source>
</evidence>
<dbReference type="Proteomes" id="UP000614261">
    <property type="component" value="Unassembled WGS sequence"/>
</dbReference>
<dbReference type="NCBIfam" id="TIGR01901">
    <property type="entry name" value="adhes_NPXG"/>
    <property type="match status" value="1"/>
</dbReference>
<gene>
    <name evidence="7" type="ORF">GCM10010833_03630</name>
</gene>
<dbReference type="SUPFAM" id="SSF51126">
    <property type="entry name" value="Pectin lyase-like"/>
    <property type="match status" value="1"/>
</dbReference>
<dbReference type="EMBL" id="BMGD01000001">
    <property type="protein sequence ID" value="GGB52149.1"/>
    <property type="molecule type" value="Genomic_DNA"/>
</dbReference>
<evidence type="ECO:0000313" key="7">
    <source>
        <dbReference type="EMBL" id="GGB52149.1"/>
    </source>
</evidence>
<keyword evidence="2" id="KW-0677">Repeat</keyword>
<keyword evidence="3" id="KW-0325">Glycoprotein</keyword>
<dbReference type="Pfam" id="PF18676">
    <property type="entry name" value="MBG_2"/>
    <property type="match status" value="9"/>
</dbReference>
<dbReference type="InterPro" id="IPR013519">
    <property type="entry name" value="Int_alpha_beta-p"/>
</dbReference>
<dbReference type="Gene3D" id="2.160.20.10">
    <property type="entry name" value="Single-stranded right-handed beta-helix, Pectin lyase-like"/>
    <property type="match status" value="2"/>
</dbReference>
<dbReference type="SMART" id="SM00191">
    <property type="entry name" value="Int_alpha"/>
    <property type="match status" value="35"/>
</dbReference>
<proteinExistence type="predicted"/>
<keyword evidence="1 5" id="KW-0732">Signal</keyword>
<comment type="caution">
    <text evidence="7">The sequence shown here is derived from an EMBL/GenBank/DDBJ whole genome shotgun (WGS) entry which is preliminary data.</text>
</comment>
<evidence type="ECO:0000256" key="2">
    <source>
        <dbReference type="ARBA" id="ARBA00022737"/>
    </source>
</evidence>
<dbReference type="Pfam" id="PF05860">
    <property type="entry name" value="TPS"/>
    <property type="match status" value="1"/>
</dbReference>
<name>A0ABQ1IUI3_9SPHN</name>
<dbReference type="PANTHER" id="PTHR36220">
    <property type="entry name" value="UNNAMED PRODUCT"/>
    <property type="match status" value="1"/>
</dbReference>
<dbReference type="InterPro" id="IPR028994">
    <property type="entry name" value="Integrin_alpha_N"/>
</dbReference>
<dbReference type="InterPro" id="IPR008638">
    <property type="entry name" value="FhaB/CdiA-like_TPS"/>
</dbReference>
<keyword evidence="8" id="KW-1185">Reference proteome</keyword>
<reference evidence="8" key="1">
    <citation type="journal article" date="2019" name="Int. J. Syst. Evol. Microbiol.">
        <title>The Global Catalogue of Microorganisms (GCM) 10K type strain sequencing project: providing services to taxonomists for standard genome sequencing and annotation.</title>
        <authorList>
            <consortium name="The Broad Institute Genomics Platform"/>
            <consortium name="The Broad Institute Genome Sequencing Center for Infectious Disease"/>
            <person name="Wu L."/>
            <person name="Ma J."/>
        </authorList>
    </citation>
    <scope>NUCLEOTIDE SEQUENCE [LARGE SCALE GENOMIC DNA]</scope>
    <source>
        <strain evidence="8">CGMCC 1.12851</strain>
    </source>
</reference>
<protein>
    <recommendedName>
        <fullName evidence="6">Filamentous haemagglutinin FhaB/tRNA nuclease CdiA-like TPS domain-containing protein</fullName>
    </recommendedName>
</protein>
<feature type="region of interest" description="Disordered" evidence="4">
    <location>
        <begin position="4587"/>
        <end position="4654"/>
    </location>
</feature>
<evidence type="ECO:0000259" key="6">
    <source>
        <dbReference type="SMART" id="SM00912"/>
    </source>
</evidence>
<accession>A0ABQ1IUI3</accession>
<feature type="chain" id="PRO_5045197837" description="Filamentous haemagglutinin FhaB/tRNA nuclease CdiA-like TPS domain-containing protein" evidence="5">
    <location>
        <begin position="44"/>
        <end position="4735"/>
    </location>
</feature>
<dbReference type="InterPro" id="IPR013517">
    <property type="entry name" value="FG-GAP"/>
</dbReference>
<dbReference type="InterPro" id="IPR011050">
    <property type="entry name" value="Pectin_lyase_fold/virulence"/>
</dbReference>
<evidence type="ECO:0000256" key="3">
    <source>
        <dbReference type="ARBA" id="ARBA00023180"/>
    </source>
</evidence>
<organism evidence="7 8">
    <name type="scientific">Blastomonas aquatica</name>
    <dbReference type="NCBI Taxonomy" id="1510276"/>
    <lineage>
        <taxon>Bacteria</taxon>
        <taxon>Pseudomonadati</taxon>
        <taxon>Pseudomonadota</taxon>
        <taxon>Alphaproteobacteria</taxon>
        <taxon>Sphingomonadales</taxon>
        <taxon>Sphingomonadaceae</taxon>
        <taxon>Blastomonas</taxon>
    </lineage>
</organism>
<dbReference type="InterPro" id="IPR041286">
    <property type="entry name" value="MBG_2"/>
</dbReference>
<feature type="compositionally biased region" description="Pro residues" evidence="4">
    <location>
        <begin position="4599"/>
        <end position="4624"/>
    </location>
</feature>
<dbReference type="PROSITE" id="PS51470">
    <property type="entry name" value="FG_GAP"/>
    <property type="match status" value="1"/>
</dbReference>